<evidence type="ECO:0000313" key="2">
    <source>
        <dbReference type="EMBL" id="GGN36325.1"/>
    </source>
</evidence>
<sequence>MAAHAKAIGIWWLATMAALTTAVIAVVLVVQADSGEASPPPSSPLTAPATDVPGTADAAP</sequence>
<evidence type="ECO:0000313" key="3">
    <source>
        <dbReference type="Proteomes" id="UP000653411"/>
    </source>
</evidence>
<gene>
    <name evidence="2" type="ORF">GCM10011578_079400</name>
</gene>
<feature type="region of interest" description="Disordered" evidence="1">
    <location>
        <begin position="34"/>
        <end position="60"/>
    </location>
</feature>
<protein>
    <submittedName>
        <fullName evidence="2">Uncharacterized protein</fullName>
    </submittedName>
</protein>
<proteinExistence type="predicted"/>
<name>A0A917XKV5_9ACTN</name>
<comment type="caution">
    <text evidence="2">The sequence shown here is derived from an EMBL/GenBank/DDBJ whole genome shotgun (WGS) entry which is preliminary data.</text>
</comment>
<evidence type="ECO:0000256" key="1">
    <source>
        <dbReference type="SAM" id="MobiDB-lite"/>
    </source>
</evidence>
<keyword evidence="3" id="KW-1185">Reference proteome</keyword>
<dbReference type="AlphaFoldDB" id="A0A917XKV5"/>
<reference evidence="2" key="1">
    <citation type="journal article" date="2014" name="Int. J. Syst. Evol. Microbiol.">
        <title>Complete genome sequence of Corynebacterium casei LMG S-19264T (=DSM 44701T), isolated from a smear-ripened cheese.</title>
        <authorList>
            <consortium name="US DOE Joint Genome Institute (JGI-PGF)"/>
            <person name="Walter F."/>
            <person name="Albersmeier A."/>
            <person name="Kalinowski J."/>
            <person name="Ruckert C."/>
        </authorList>
    </citation>
    <scope>NUCLEOTIDE SEQUENCE</scope>
    <source>
        <strain evidence="2">CGMCC 4.7110</strain>
    </source>
</reference>
<dbReference type="RefSeq" id="WP_189267782.1">
    <property type="nucleotide sequence ID" value="NZ_BMML01000025.1"/>
</dbReference>
<reference evidence="2" key="2">
    <citation type="submission" date="2020-09" db="EMBL/GenBank/DDBJ databases">
        <authorList>
            <person name="Sun Q."/>
            <person name="Zhou Y."/>
        </authorList>
    </citation>
    <scope>NUCLEOTIDE SEQUENCE</scope>
    <source>
        <strain evidence="2">CGMCC 4.7110</strain>
    </source>
</reference>
<accession>A0A917XKV5</accession>
<dbReference type="Proteomes" id="UP000653411">
    <property type="component" value="Unassembled WGS sequence"/>
</dbReference>
<dbReference type="EMBL" id="BMML01000025">
    <property type="protein sequence ID" value="GGN36325.1"/>
    <property type="molecule type" value="Genomic_DNA"/>
</dbReference>
<organism evidence="2 3">
    <name type="scientific">Streptomyces fuscichromogenes</name>
    <dbReference type="NCBI Taxonomy" id="1324013"/>
    <lineage>
        <taxon>Bacteria</taxon>
        <taxon>Bacillati</taxon>
        <taxon>Actinomycetota</taxon>
        <taxon>Actinomycetes</taxon>
        <taxon>Kitasatosporales</taxon>
        <taxon>Streptomycetaceae</taxon>
        <taxon>Streptomyces</taxon>
    </lineage>
</organism>